<dbReference type="PANTHER" id="PTHR35093">
    <property type="entry name" value="OUTER MEMBRANE PROTEIN NMB0088-RELATED"/>
    <property type="match status" value="1"/>
</dbReference>
<accession>A0ABP9LZC2</accession>
<dbReference type="Proteomes" id="UP001500227">
    <property type="component" value="Unassembled WGS sequence"/>
</dbReference>
<dbReference type="EMBL" id="BAABKD010000008">
    <property type="protein sequence ID" value="GAA5088413.1"/>
    <property type="molecule type" value="Genomic_DNA"/>
</dbReference>
<dbReference type="Pfam" id="PF03349">
    <property type="entry name" value="Toluene_X"/>
    <property type="match status" value="1"/>
</dbReference>
<keyword evidence="6" id="KW-0472">Membrane</keyword>
<evidence type="ECO:0000256" key="1">
    <source>
        <dbReference type="ARBA" id="ARBA00004571"/>
    </source>
</evidence>
<feature type="signal peptide" evidence="8">
    <location>
        <begin position="1"/>
        <end position="25"/>
    </location>
</feature>
<keyword evidence="10" id="KW-1185">Reference proteome</keyword>
<protein>
    <submittedName>
        <fullName evidence="9">Outer membrane protein transport protein</fullName>
    </submittedName>
</protein>
<keyword evidence="7" id="KW-0998">Cell outer membrane</keyword>
<organism evidence="9 10">
    <name type="scientific">Paenalcaligenes hermetiae</name>
    <dbReference type="NCBI Taxonomy" id="1157987"/>
    <lineage>
        <taxon>Bacteria</taxon>
        <taxon>Pseudomonadati</taxon>
        <taxon>Pseudomonadota</taxon>
        <taxon>Betaproteobacteria</taxon>
        <taxon>Burkholderiales</taxon>
        <taxon>Alcaligenaceae</taxon>
        <taxon>Paenalcaligenes</taxon>
    </lineage>
</organism>
<dbReference type="RefSeq" id="WP_377536211.1">
    <property type="nucleotide sequence ID" value="NZ_BAABKD010000008.1"/>
</dbReference>
<evidence type="ECO:0000313" key="9">
    <source>
        <dbReference type="EMBL" id="GAA5088413.1"/>
    </source>
</evidence>
<gene>
    <name evidence="9" type="ORF">GCM10023337_09990</name>
</gene>
<comment type="caution">
    <text evidence="9">The sequence shown here is derived from an EMBL/GenBank/DDBJ whole genome shotgun (WGS) entry which is preliminary data.</text>
</comment>
<evidence type="ECO:0000256" key="7">
    <source>
        <dbReference type="ARBA" id="ARBA00023237"/>
    </source>
</evidence>
<comment type="similarity">
    <text evidence="2">Belongs to the OmpP1/FadL family.</text>
</comment>
<evidence type="ECO:0000256" key="3">
    <source>
        <dbReference type="ARBA" id="ARBA00022452"/>
    </source>
</evidence>
<dbReference type="PANTHER" id="PTHR35093:SF3">
    <property type="entry name" value="LONG-CHAIN FATTY ACID TRANSPORT PROTEIN"/>
    <property type="match status" value="1"/>
</dbReference>
<evidence type="ECO:0000256" key="8">
    <source>
        <dbReference type="SAM" id="SignalP"/>
    </source>
</evidence>
<keyword evidence="5 8" id="KW-0732">Signal</keyword>
<name>A0ABP9LZC2_9BURK</name>
<sequence length="419" mass="46010">MKIKKHSVMVLPLVLSAVYANTALGAGFQLLEQNASGLGNAYAGSGVDTENASVLHFNPAAMTYLPGIHVTGGVTAIRPSFKFTDNGQSVTPFNTKGTSGGDAGGWGVVPNLAATWQLNPRWYVGLGVGVPFGLKTEYEDDWVGRFHSREFEIKTININPTIAYRVNDQWSIGAGVNWQRIDAKYKLAVPVVHPLLPFPIEGDAKVDVNGDAWGWNVGVVFQPVESTRIGLSYRSRIKHTGKGDTNIAVQGQHMVAADARATVKLPDTAILSVSHQLNPRWTLLGDVSWTGWSSIPELTIENQGLPSNALDLQFRDTWRFALGAKYKINEDWTWKVGVATDQAPIRSAEKRPTSLPDNNRRWYSTGVQYQHKNMSFDVGYTYLYLKKTPIHNLEPGRGLVSGEYKSKGHVIGMQVSASF</sequence>
<proteinExistence type="inferred from homology"/>
<evidence type="ECO:0000313" key="10">
    <source>
        <dbReference type="Proteomes" id="UP001500227"/>
    </source>
</evidence>
<dbReference type="SUPFAM" id="SSF56935">
    <property type="entry name" value="Porins"/>
    <property type="match status" value="1"/>
</dbReference>
<evidence type="ECO:0000256" key="2">
    <source>
        <dbReference type="ARBA" id="ARBA00008163"/>
    </source>
</evidence>
<dbReference type="Gene3D" id="2.40.160.60">
    <property type="entry name" value="Outer membrane protein transport protein (OMPP1/FadL/TodX)"/>
    <property type="match status" value="1"/>
</dbReference>
<evidence type="ECO:0000256" key="4">
    <source>
        <dbReference type="ARBA" id="ARBA00022692"/>
    </source>
</evidence>
<keyword evidence="3" id="KW-1134">Transmembrane beta strand</keyword>
<comment type="subcellular location">
    <subcellularLocation>
        <location evidence="1">Cell outer membrane</location>
        <topology evidence="1">Multi-pass membrane protein</topology>
    </subcellularLocation>
</comment>
<reference evidence="10" key="1">
    <citation type="journal article" date="2019" name="Int. J. Syst. Evol. Microbiol.">
        <title>The Global Catalogue of Microorganisms (GCM) 10K type strain sequencing project: providing services to taxonomists for standard genome sequencing and annotation.</title>
        <authorList>
            <consortium name="The Broad Institute Genomics Platform"/>
            <consortium name="The Broad Institute Genome Sequencing Center for Infectious Disease"/>
            <person name="Wu L."/>
            <person name="Ma J."/>
        </authorList>
    </citation>
    <scope>NUCLEOTIDE SEQUENCE [LARGE SCALE GENOMIC DNA]</scope>
    <source>
        <strain evidence="10">JCM 18423</strain>
    </source>
</reference>
<evidence type="ECO:0000256" key="5">
    <source>
        <dbReference type="ARBA" id="ARBA00022729"/>
    </source>
</evidence>
<evidence type="ECO:0000256" key="6">
    <source>
        <dbReference type="ARBA" id="ARBA00023136"/>
    </source>
</evidence>
<feature type="chain" id="PRO_5046572565" evidence="8">
    <location>
        <begin position="26"/>
        <end position="419"/>
    </location>
</feature>
<keyword evidence="4" id="KW-0812">Transmembrane</keyword>
<dbReference type="InterPro" id="IPR005017">
    <property type="entry name" value="OMPP1/FadL/TodX"/>
</dbReference>